<reference evidence="2 3" key="1">
    <citation type="submission" date="2018-02" db="EMBL/GenBank/DDBJ databases">
        <title>novel marine gammaproteobacteria from coastal saline agro ecosystem.</title>
        <authorList>
            <person name="Krishnan R."/>
            <person name="Ramesh Kumar N."/>
        </authorList>
    </citation>
    <scope>NUCLEOTIDE SEQUENCE [LARGE SCALE GENOMIC DNA]</scope>
    <source>
        <strain evidence="2 3">228</strain>
    </source>
</reference>
<sequence length="82" mass="9431">MKLKRACRCKPFYFHELGILLVLTTYFGLLLSFEHLTALDFARVIMSTANAPWCIFGGLWLKRSFTSLLFCQLHSLLFGSLL</sequence>
<organism evidence="2 3">
    <name type="scientific">Proteobacteria bacterium 228</name>
    <dbReference type="NCBI Taxonomy" id="2083153"/>
    <lineage>
        <taxon>Bacteria</taxon>
        <taxon>Pseudomonadati</taxon>
        <taxon>Pseudomonadota</taxon>
    </lineage>
</organism>
<protein>
    <submittedName>
        <fullName evidence="2">Uncharacterized protein</fullName>
    </submittedName>
</protein>
<gene>
    <name evidence="2" type="ORF">C4K68_27375</name>
</gene>
<comment type="caution">
    <text evidence="2">The sequence shown here is derived from an EMBL/GenBank/DDBJ whole genome shotgun (WGS) entry which is preliminary data.</text>
</comment>
<accession>A0A2S5KH79</accession>
<proteinExistence type="predicted"/>
<evidence type="ECO:0000313" key="2">
    <source>
        <dbReference type="EMBL" id="PPC74132.1"/>
    </source>
</evidence>
<dbReference type="EMBL" id="PRLP01000167">
    <property type="protein sequence ID" value="PPC74132.1"/>
    <property type="molecule type" value="Genomic_DNA"/>
</dbReference>
<keyword evidence="1" id="KW-0472">Membrane</keyword>
<feature type="transmembrane region" description="Helical" evidence="1">
    <location>
        <begin position="12"/>
        <end position="29"/>
    </location>
</feature>
<keyword evidence="1" id="KW-1133">Transmembrane helix</keyword>
<name>A0A2S5KH79_9PROT</name>
<dbReference type="Proteomes" id="UP000238196">
    <property type="component" value="Unassembled WGS sequence"/>
</dbReference>
<evidence type="ECO:0000313" key="3">
    <source>
        <dbReference type="Proteomes" id="UP000238196"/>
    </source>
</evidence>
<feature type="transmembrane region" description="Helical" evidence="1">
    <location>
        <begin position="41"/>
        <end position="61"/>
    </location>
</feature>
<evidence type="ECO:0000256" key="1">
    <source>
        <dbReference type="SAM" id="Phobius"/>
    </source>
</evidence>
<dbReference type="AlphaFoldDB" id="A0A2S5KH79"/>
<keyword evidence="1" id="KW-0812">Transmembrane</keyword>
<feature type="non-terminal residue" evidence="2">
    <location>
        <position position="82"/>
    </location>
</feature>